<protein>
    <submittedName>
        <fullName evidence="2">Putative transposase</fullName>
    </submittedName>
</protein>
<reference evidence="2 3" key="1">
    <citation type="journal article" date="2013" name="Genome Announc.">
        <title>Draft Genome Sequence of Rhodococcus ruber Strain BKS 20-38.</title>
        <authorList>
            <person name="Bala M."/>
            <person name="Kumar S."/>
            <person name="Raghava G.P."/>
            <person name="Mayilraj S."/>
        </authorList>
    </citation>
    <scope>NUCLEOTIDE SEQUENCE [LARGE SCALE GENOMIC DNA]</scope>
    <source>
        <strain evidence="2 3">BKS 20-38</strain>
    </source>
</reference>
<dbReference type="GO" id="GO:0004803">
    <property type="term" value="F:transposase activity"/>
    <property type="evidence" value="ECO:0007669"/>
    <property type="project" value="InterPro"/>
</dbReference>
<comment type="caution">
    <text evidence="2">The sequence shown here is derived from an EMBL/GenBank/DDBJ whole genome shotgun (WGS) entry which is preliminary data.</text>
</comment>
<dbReference type="GO" id="GO:0006313">
    <property type="term" value="P:DNA transposition"/>
    <property type="evidence" value="ECO:0007669"/>
    <property type="project" value="InterPro"/>
</dbReference>
<evidence type="ECO:0000259" key="1">
    <source>
        <dbReference type="Pfam" id="PF01609"/>
    </source>
</evidence>
<dbReference type="GO" id="GO:0003677">
    <property type="term" value="F:DNA binding"/>
    <property type="evidence" value="ECO:0007669"/>
    <property type="project" value="InterPro"/>
</dbReference>
<dbReference type="PANTHER" id="PTHR30007">
    <property type="entry name" value="PHP DOMAIN PROTEIN"/>
    <property type="match status" value="1"/>
</dbReference>
<evidence type="ECO:0000313" key="3">
    <source>
        <dbReference type="Proteomes" id="UP000011731"/>
    </source>
</evidence>
<dbReference type="AlphaFoldDB" id="M2YRV7"/>
<gene>
    <name evidence="2" type="ORF">G352_25557</name>
</gene>
<sequence>MTSANTHDSVMLQPLVTTIPAVRSRRGPRRRRPGRLRADKGYDAAVHRRWLRARRIIPRIARRGIDSSERLGRYRWKIERTLAWLTGYRRLTMRYERHGEHFAAFLQLAAALTCWKKLAK</sequence>
<proteinExistence type="predicted"/>
<organism evidence="2 3">
    <name type="scientific">Rhodococcus ruber BKS 20-38</name>
    <dbReference type="NCBI Taxonomy" id="1278076"/>
    <lineage>
        <taxon>Bacteria</taxon>
        <taxon>Bacillati</taxon>
        <taxon>Actinomycetota</taxon>
        <taxon>Actinomycetes</taxon>
        <taxon>Mycobacteriales</taxon>
        <taxon>Nocardiaceae</taxon>
        <taxon>Rhodococcus</taxon>
    </lineage>
</organism>
<dbReference type="PANTHER" id="PTHR30007:SF1">
    <property type="entry name" value="BLR1914 PROTEIN"/>
    <property type="match status" value="1"/>
</dbReference>
<dbReference type="EMBL" id="AOEX01000101">
    <property type="protein sequence ID" value="EME51533.1"/>
    <property type="molecule type" value="Genomic_DNA"/>
</dbReference>
<accession>M2YRV7</accession>
<dbReference type="PATRIC" id="fig|1278076.4.peg.5239"/>
<name>M2YRV7_9NOCA</name>
<keyword evidence="3" id="KW-1185">Reference proteome</keyword>
<dbReference type="Pfam" id="PF01609">
    <property type="entry name" value="DDE_Tnp_1"/>
    <property type="match status" value="1"/>
</dbReference>
<dbReference type="InterPro" id="IPR002559">
    <property type="entry name" value="Transposase_11"/>
</dbReference>
<feature type="domain" description="Transposase IS4-like" evidence="1">
    <location>
        <begin position="2"/>
        <end position="113"/>
    </location>
</feature>
<dbReference type="Proteomes" id="UP000011731">
    <property type="component" value="Unassembled WGS sequence"/>
</dbReference>
<evidence type="ECO:0000313" key="2">
    <source>
        <dbReference type="EMBL" id="EME51533.1"/>
    </source>
</evidence>